<reference evidence="3 4" key="1">
    <citation type="journal article" date="2018" name="Proc. Natl. Acad. Sci. U.S.A.">
        <title>Linking secondary metabolites to gene clusters through genome sequencing of six diverse Aspergillus species.</title>
        <authorList>
            <person name="Kaerboelling I."/>
            <person name="Vesth T.C."/>
            <person name="Frisvad J.C."/>
            <person name="Nybo J.L."/>
            <person name="Theobald S."/>
            <person name="Kuo A."/>
            <person name="Bowyer P."/>
            <person name="Matsuda Y."/>
            <person name="Mondo S."/>
            <person name="Lyhne E.K."/>
            <person name="Kogle M.E."/>
            <person name="Clum A."/>
            <person name="Lipzen A."/>
            <person name="Salamov A."/>
            <person name="Ngan C.Y."/>
            <person name="Daum C."/>
            <person name="Chiniquy J."/>
            <person name="Barry K."/>
            <person name="LaButti K."/>
            <person name="Haridas S."/>
            <person name="Simmons B.A."/>
            <person name="Magnuson J.K."/>
            <person name="Mortensen U.H."/>
            <person name="Larsen T.O."/>
            <person name="Grigoriev I.V."/>
            <person name="Baker S.E."/>
            <person name="Andersen M.R."/>
        </authorList>
    </citation>
    <scope>NUCLEOTIDE SEQUENCE [LARGE SCALE GENOMIC DNA]</scope>
    <source>
        <strain evidence="3 4">IBT 24754</strain>
    </source>
</reference>
<sequence length="78" mass="9063">MAASIAPECNDIKEKYDTCFLKWYSEKYLRGNTSSNECEELFTKYKSCLTKTLKERGIDAMLDDARKSNPETDSEHNR</sequence>
<dbReference type="VEuPathDB" id="FungiDB:P175DRAFT_0504711"/>
<gene>
    <name evidence="3" type="ORF">P175DRAFT_0504711</name>
</gene>
<dbReference type="InterPro" id="IPR007918">
    <property type="entry name" value="MDM35_apoptosis"/>
</dbReference>
<dbReference type="PROSITE" id="PS51808">
    <property type="entry name" value="CHCH"/>
    <property type="match status" value="1"/>
</dbReference>
<dbReference type="Gene3D" id="1.10.287.1130">
    <property type="entry name" value="CytochromE C oxidase copper chaperone"/>
    <property type="match status" value="1"/>
</dbReference>
<proteinExistence type="inferred from homology"/>
<evidence type="ECO:0000313" key="3">
    <source>
        <dbReference type="EMBL" id="PTU17418.1"/>
    </source>
</evidence>
<comment type="caution">
    <text evidence="3">The sequence shown here is derived from an EMBL/GenBank/DDBJ whole genome shotgun (WGS) entry which is preliminary data.</text>
</comment>
<dbReference type="Proteomes" id="UP000244073">
    <property type="component" value="Unassembled WGS sequence"/>
</dbReference>
<comment type="similarity">
    <text evidence="1">Belongs to the TRIAP1/MDM35 family.</text>
</comment>
<dbReference type="PANTHER" id="PTHR46403">
    <property type="entry name" value="TP53-REGULATED INHIBITOR OF APOPTOSIS 1"/>
    <property type="match status" value="1"/>
</dbReference>
<dbReference type="GO" id="GO:0005634">
    <property type="term" value="C:nucleus"/>
    <property type="evidence" value="ECO:0007669"/>
    <property type="project" value="TreeGrafter"/>
</dbReference>
<dbReference type="GeneID" id="63814814"/>
<dbReference type="Pfam" id="PF05254">
    <property type="entry name" value="UPF0203"/>
    <property type="match status" value="1"/>
</dbReference>
<dbReference type="GO" id="GO:0045332">
    <property type="term" value="P:phospholipid translocation"/>
    <property type="evidence" value="ECO:0007669"/>
    <property type="project" value="TreeGrafter"/>
</dbReference>
<evidence type="ECO:0000256" key="2">
    <source>
        <dbReference type="ARBA" id="ARBA00023157"/>
    </source>
</evidence>
<dbReference type="GO" id="GO:0005758">
    <property type="term" value="C:mitochondrial intermembrane space"/>
    <property type="evidence" value="ECO:0007669"/>
    <property type="project" value="TreeGrafter"/>
</dbReference>
<dbReference type="GO" id="GO:1990050">
    <property type="term" value="F:phosphatidic acid transfer activity"/>
    <property type="evidence" value="ECO:0007669"/>
    <property type="project" value="TreeGrafter"/>
</dbReference>
<dbReference type="RefSeq" id="XP_040748810.1">
    <property type="nucleotide sequence ID" value="XM_040897932.1"/>
</dbReference>
<evidence type="ECO:0000256" key="1">
    <source>
        <dbReference type="ARBA" id="ARBA00006196"/>
    </source>
</evidence>
<dbReference type="EMBL" id="MSFN02000010">
    <property type="protein sequence ID" value="PTU17418.1"/>
    <property type="molecule type" value="Genomic_DNA"/>
</dbReference>
<accession>A0A2T5LMA3</accession>
<dbReference type="GO" id="GO:0005829">
    <property type="term" value="C:cytosol"/>
    <property type="evidence" value="ECO:0007669"/>
    <property type="project" value="TreeGrafter"/>
</dbReference>
<keyword evidence="2" id="KW-1015">Disulfide bond</keyword>
<dbReference type="AlphaFoldDB" id="A0A2T5LMA3"/>
<evidence type="ECO:0000313" key="4">
    <source>
        <dbReference type="Proteomes" id="UP000244073"/>
    </source>
</evidence>
<protein>
    <recommendedName>
        <fullName evidence="5">Mitochondrial distribution and morphology protein 35</fullName>
    </recommendedName>
</protein>
<organism evidence="3 4">
    <name type="scientific">Aspergillus ochraceoroseus IBT 24754</name>
    <dbReference type="NCBI Taxonomy" id="1392256"/>
    <lineage>
        <taxon>Eukaryota</taxon>
        <taxon>Fungi</taxon>
        <taxon>Dikarya</taxon>
        <taxon>Ascomycota</taxon>
        <taxon>Pezizomycotina</taxon>
        <taxon>Eurotiomycetes</taxon>
        <taxon>Eurotiomycetidae</taxon>
        <taxon>Eurotiales</taxon>
        <taxon>Aspergillaceae</taxon>
        <taxon>Aspergillus</taxon>
        <taxon>Aspergillus subgen. Nidulantes</taxon>
    </lineage>
</organism>
<dbReference type="OrthoDB" id="19091at2759"/>
<evidence type="ECO:0008006" key="5">
    <source>
        <dbReference type="Google" id="ProtNLM"/>
    </source>
</evidence>
<dbReference type="PANTHER" id="PTHR46403:SF1">
    <property type="entry name" value="TP53-REGULATED INHIBITOR OF APOPTOSIS 1"/>
    <property type="match status" value="1"/>
</dbReference>
<name>A0A2T5LMA3_9EURO</name>